<evidence type="ECO:0000256" key="4">
    <source>
        <dbReference type="ARBA" id="ARBA00046271"/>
    </source>
</evidence>
<dbReference type="RefSeq" id="XP_018735489.1">
    <property type="nucleotide sequence ID" value="XM_018878157.1"/>
</dbReference>
<dbReference type="AlphaFoldDB" id="A0A161HGB1"/>
<dbReference type="EMBL" id="CP014501">
    <property type="protein sequence ID" value="ANB13012.1"/>
    <property type="molecule type" value="Genomic_DNA"/>
</dbReference>
<organism evidence="6 7">
    <name type="scientific">Sugiyamaella lignohabitans</name>
    <dbReference type="NCBI Taxonomy" id="796027"/>
    <lineage>
        <taxon>Eukaryota</taxon>
        <taxon>Fungi</taxon>
        <taxon>Dikarya</taxon>
        <taxon>Ascomycota</taxon>
        <taxon>Saccharomycotina</taxon>
        <taxon>Dipodascomycetes</taxon>
        <taxon>Dipodascales</taxon>
        <taxon>Trichomonascaceae</taxon>
        <taxon>Sugiyamaella</taxon>
    </lineage>
</organism>
<evidence type="ECO:0000256" key="3">
    <source>
        <dbReference type="ARBA" id="ARBA00023140"/>
    </source>
</evidence>
<keyword evidence="2" id="KW-0472">Membrane</keyword>
<dbReference type="PANTHER" id="PTHR12652:SF25">
    <property type="entry name" value="MICROBODY (PEROXISOME) PROLIFERATION PROTEIN PEROXIN 11C (EUROFUNG)"/>
    <property type="match status" value="1"/>
</dbReference>
<evidence type="ECO:0000256" key="5">
    <source>
        <dbReference type="SAM" id="MobiDB-lite"/>
    </source>
</evidence>
<keyword evidence="1" id="KW-0962">Peroxisome biogenesis</keyword>
<keyword evidence="7" id="KW-1185">Reference proteome</keyword>
<dbReference type="GeneID" id="30033076"/>
<evidence type="ECO:0000256" key="1">
    <source>
        <dbReference type="ARBA" id="ARBA00022593"/>
    </source>
</evidence>
<gene>
    <name evidence="6" type="primary">tam14</name>
    <name evidence="6" type="ORF">AWJ20_1290</name>
</gene>
<dbReference type="OrthoDB" id="10005898at2759"/>
<protein>
    <submittedName>
        <fullName evidence="6">Conserved fungal protein</fullName>
    </submittedName>
</protein>
<reference evidence="6 7" key="1">
    <citation type="submission" date="2016-02" db="EMBL/GenBank/DDBJ databases">
        <title>Complete genome sequence and transcriptome regulation of the pentose utilising yeast Sugiyamaella lignohabitans.</title>
        <authorList>
            <person name="Bellasio M."/>
            <person name="Peymann A."/>
            <person name="Valli M."/>
            <person name="Sipitzky M."/>
            <person name="Graf A."/>
            <person name="Sauer M."/>
            <person name="Marx H."/>
            <person name="Mattanovich D."/>
        </authorList>
    </citation>
    <scope>NUCLEOTIDE SEQUENCE [LARGE SCALE GENOMIC DNA]</scope>
    <source>
        <strain evidence="6 7">CBS 10342</strain>
    </source>
</reference>
<name>A0A161HGB1_9ASCO</name>
<dbReference type="Proteomes" id="UP000189580">
    <property type="component" value="Chromosome a"/>
</dbReference>
<comment type="subcellular location">
    <subcellularLocation>
        <location evidence="4">Peroxisome membrane</location>
    </subcellularLocation>
</comment>
<proteinExistence type="predicted"/>
<accession>A0A161HGB1</accession>
<feature type="region of interest" description="Disordered" evidence="5">
    <location>
        <begin position="1"/>
        <end position="56"/>
    </location>
</feature>
<evidence type="ECO:0000313" key="7">
    <source>
        <dbReference type="Proteomes" id="UP000189580"/>
    </source>
</evidence>
<dbReference type="KEGG" id="slb:AWJ20_1290"/>
<keyword evidence="3" id="KW-0576">Peroxisome</keyword>
<evidence type="ECO:0000256" key="2">
    <source>
        <dbReference type="ARBA" id="ARBA00023136"/>
    </source>
</evidence>
<sequence length="278" mass="31085">MNNNKDIKEATGVSLPAGEADDPKDTSRVSDKSEKKVAFQEPDPNHDSTHPSKKKTPSAAAACSLYSILIKLRTFLRKLSAIAANHMDPTLSTIGYSSLLLSAIVKATPTRSLSSNFRSLYSMISDFRMFLRLWGTLSVAEWTVDTLADPGSDDPLIKFCTYIQAIAGTLYQLLEDLAYLSSKKVISLSAPTEGKIWIVSCYFWALHVQLELIKIFRRKWQGEKNLLTSFIVNLAWLPLTVHWSTESGFLQDHHVGFFGTLASAPRVIPHWIKGFNEY</sequence>
<dbReference type="InterPro" id="IPR008733">
    <property type="entry name" value="PEX11"/>
</dbReference>
<dbReference type="PANTHER" id="PTHR12652">
    <property type="entry name" value="PEROXISOMAL BIOGENESIS FACTOR 11"/>
    <property type="match status" value="1"/>
</dbReference>
<evidence type="ECO:0000313" key="6">
    <source>
        <dbReference type="EMBL" id="ANB13012.1"/>
    </source>
</evidence>
<dbReference type="Pfam" id="PF05648">
    <property type="entry name" value="PEX11"/>
    <property type="match status" value="1"/>
</dbReference>
<dbReference type="GO" id="GO:0005778">
    <property type="term" value="C:peroxisomal membrane"/>
    <property type="evidence" value="ECO:0007669"/>
    <property type="project" value="UniProtKB-SubCell"/>
</dbReference>
<feature type="compositionally biased region" description="Basic and acidic residues" evidence="5">
    <location>
        <begin position="21"/>
        <end position="50"/>
    </location>
</feature>
<dbReference type="GO" id="GO:0016559">
    <property type="term" value="P:peroxisome fission"/>
    <property type="evidence" value="ECO:0007669"/>
    <property type="project" value="InterPro"/>
</dbReference>